<keyword evidence="1" id="KW-1133">Transmembrane helix</keyword>
<feature type="transmembrane region" description="Helical" evidence="1">
    <location>
        <begin position="262"/>
        <end position="281"/>
    </location>
</feature>
<dbReference type="AlphaFoldDB" id="A0A919Q2R4"/>
<dbReference type="Pfam" id="PF06197">
    <property type="entry name" value="DUF998"/>
    <property type="match status" value="1"/>
</dbReference>
<dbReference type="InterPro" id="IPR009339">
    <property type="entry name" value="DUF998"/>
</dbReference>
<evidence type="ECO:0000256" key="1">
    <source>
        <dbReference type="SAM" id="Phobius"/>
    </source>
</evidence>
<feature type="transmembrane region" description="Helical" evidence="1">
    <location>
        <begin position="26"/>
        <end position="48"/>
    </location>
</feature>
<evidence type="ECO:0008006" key="4">
    <source>
        <dbReference type="Google" id="ProtNLM"/>
    </source>
</evidence>
<evidence type="ECO:0000313" key="2">
    <source>
        <dbReference type="EMBL" id="GIG54964.1"/>
    </source>
</evidence>
<feature type="transmembrane region" description="Helical" evidence="1">
    <location>
        <begin position="60"/>
        <end position="83"/>
    </location>
</feature>
<feature type="transmembrane region" description="Helical" evidence="1">
    <location>
        <begin position="293"/>
        <end position="313"/>
    </location>
</feature>
<keyword evidence="1" id="KW-0812">Transmembrane</keyword>
<feature type="transmembrane region" description="Helical" evidence="1">
    <location>
        <begin position="319"/>
        <end position="337"/>
    </location>
</feature>
<keyword evidence="3" id="KW-1185">Reference proteome</keyword>
<sequence>MTPPAEQGAGPARVPLRERENTTLELTATGLAALAFVVVAAVALPVFRLEAAPISGPGSVGQYAAVAAAVAAALAFAAGRYALHTRSRPRMGGVLDVVDVAALALAHGIIALLGWTLAAAIMAEAFIGATVFALPVLAVSGAAAAVSAYIAFLSAVNMGPQLLAVVLATFLVGGVLASALTASDPEWWMQNLSTLGISDDLSARAFNITLVIAGFLVTVLARVATRELPTATAGGQRRVLGALVLVGVFLGCVGIFNVDTRFWIHTAVASGMVVAFGVLTIRLRAWVPGISRAFLPVGWAFLAIIVVLAAFFAAGYYSLTAVELVAGVLVFTWIILFQRNVGALDADTARGGAA</sequence>
<feature type="transmembrane region" description="Helical" evidence="1">
    <location>
        <begin position="203"/>
        <end position="225"/>
    </location>
</feature>
<protein>
    <recommendedName>
        <fullName evidence="4">DUF998 domain-containing protein</fullName>
    </recommendedName>
</protein>
<gene>
    <name evidence="2" type="ORF">Dac01nite_17160</name>
</gene>
<proteinExistence type="predicted"/>
<comment type="caution">
    <text evidence="2">The sequence shown here is derived from an EMBL/GenBank/DDBJ whole genome shotgun (WGS) entry which is preliminary data.</text>
</comment>
<keyword evidence="1" id="KW-0472">Membrane</keyword>
<feature type="transmembrane region" description="Helical" evidence="1">
    <location>
        <begin position="95"/>
        <end position="121"/>
    </location>
</feature>
<dbReference type="RefSeq" id="WP_203655985.1">
    <property type="nucleotide sequence ID" value="NZ_BONR01000003.1"/>
</dbReference>
<feature type="transmembrane region" description="Helical" evidence="1">
    <location>
        <begin position="127"/>
        <end position="150"/>
    </location>
</feature>
<reference evidence="2" key="1">
    <citation type="submission" date="2021-01" db="EMBL/GenBank/DDBJ databases">
        <title>Whole genome shotgun sequence of Demequina activiva NBRC 110675.</title>
        <authorList>
            <person name="Komaki H."/>
            <person name="Tamura T."/>
        </authorList>
    </citation>
    <scope>NUCLEOTIDE SEQUENCE</scope>
    <source>
        <strain evidence="2">NBRC 110675</strain>
    </source>
</reference>
<name>A0A919Q2R4_9MICO</name>
<feature type="transmembrane region" description="Helical" evidence="1">
    <location>
        <begin position="162"/>
        <end position="183"/>
    </location>
</feature>
<dbReference type="Proteomes" id="UP000652354">
    <property type="component" value="Unassembled WGS sequence"/>
</dbReference>
<feature type="transmembrane region" description="Helical" evidence="1">
    <location>
        <begin position="237"/>
        <end position="256"/>
    </location>
</feature>
<organism evidence="2 3">
    <name type="scientific">Demequina activiva</name>
    <dbReference type="NCBI Taxonomy" id="1582364"/>
    <lineage>
        <taxon>Bacteria</taxon>
        <taxon>Bacillati</taxon>
        <taxon>Actinomycetota</taxon>
        <taxon>Actinomycetes</taxon>
        <taxon>Micrococcales</taxon>
        <taxon>Demequinaceae</taxon>
        <taxon>Demequina</taxon>
    </lineage>
</organism>
<evidence type="ECO:0000313" key="3">
    <source>
        <dbReference type="Proteomes" id="UP000652354"/>
    </source>
</evidence>
<dbReference type="EMBL" id="BONR01000003">
    <property type="protein sequence ID" value="GIG54964.1"/>
    <property type="molecule type" value="Genomic_DNA"/>
</dbReference>
<accession>A0A919Q2R4</accession>